<dbReference type="Gene3D" id="3.30.2010.10">
    <property type="entry name" value="Metalloproteases ('zincins'), catalytic domain"/>
    <property type="match status" value="1"/>
</dbReference>
<dbReference type="CDD" id="cd07341">
    <property type="entry name" value="M56_BlaR1_MecR1_like"/>
    <property type="match status" value="1"/>
</dbReference>
<feature type="transmembrane region" description="Helical" evidence="2">
    <location>
        <begin position="224"/>
        <end position="242"/>
    </location>
</feature>
<keyword evidence="2" id="KW-1133">Transmembrane helix</keyword>
<evidence type="ECO:0000259" key="4">
    <source>
        <dbReference type="Pfam" id="PF05569"/>
    </source>
</evidence>
<dbReference type="InterPro" id="IPR052173">
    <property type="entry name" value="Beta-lactam_resp_regulator"/>
</dbReference>
<feature type="transmembrane region" description="Helical" evidence="2">
    <location>
        <begin position="42"/>
        <end position="64"/>
    </location>
</feature>
<keyword evidence="2" id="KW-0472">Membrane</keyword>
<evidence type="ECO:0000256" key="1">
    <source>
        <dbReference type="ARBA" id="ARBA00011075"/>
    </source>
</evidence>
<protein>
    <submittedName>
        <fullName evidence="5">Bla regulator protein BlaR1</fullName>
    </submittedName>
</protein>
<feature type="transmembrane region" description="Helical" evidence="2">
    <location>
        <begin position="320"/>
        <end position="338"/>
    </location>
</feature>
<feature type="transmembrane region" description="Helical" evidence="2">
    <location>
        <begin position="112"/>
        <end position="130"/>
    </location>
</feature>
<comment type="similarity">
    <text evidence="1">Belongs to the peptidase M56 family.</text>
</comment>
<dbReference type="AlphaFoldDB" id="A0A2S6HWJ0"/>
<dbReference type="Gene3D" id="3.40.710.10">
    <property type="entry name" value="DD-peptidase/beta-lactamase superfamily"/>
    <property type="match status" value="1"/>
</dbReference>
<comment type="caution">
    <text evidence="5">The sequence shown here is derived from an EMBL/GenBank/DDBJ whole genome shotgun (WGS) entry which is preliminary data.</text>
</comment>
<name>A0A2S6HWJ0_9FIRM</name>
<dbReference type="NCBIfam" id="NF000326">
    <property type="entry name" value="blaR1_generic"/>
    <property type="match status" value="1"/>
</dbReference>
<dbReference type="PANTHER" id="PTHR34978">
    <property type="entry name" value="POSSIBLE SENSOR-TRANSDUCER PROTEIN BLAR"/>
    <property type="match status" value="1"/>
</dbReference>
<organism evidence="5 6">
    <name type="scientific">Lacrimispora xylanisolvens</name>
    <dbReference type="NCBI Taxonomy" id="384636"/>
    <lineage>
        <taxon>Bacteria</taxon>
        <taxon>Bacillati</taxon>
        <taxon>Bacillota</taxon>
        <taxon>Clostridia</taxon>
        <taxon>Lachnospirales</taxon>
        <taxon>Lachnospiraceae</taxon>
        <taxon>Lacrimispora</taxon>
    </lineage>
</organism>
<dbReference type="InterPro" id="IPR001460">
    <property type="entry name" value="PCN-bd_Tpept"/>
</dbReference>
<keyword evidence="2" id="KW-0812">Transmembrane</keyword>
<dbReference type="Proteomes" id="UP000237749">
    <property type="component" value="Unassembled WGS sequence"/>
</dbReference>
<evidence type="ECO:0000313" key="5">
    <source>
        <dbReference type="EMBL" id="PPK82370.1"/>
    </source>
</evidence>
<gene>
    <name evidence="5" type="ORF">BXY41_10258</name>
</gene>
<dbReference type="InterPro" id="IPR012338">
    <property type="entry name" value="Beta-lactam/transpept-like"/>
</dbReference>
<evidence type="ECO:0000313" key="6">
    <source>
        <dbReference type="Proteomes" id="UP000237749"/>
    </source>
</evidence>
<sequence length="592" mass="67470">MLHSLMIRLMLNSVVIILSFGIIQLIKELFKNHLTWKAQYRIWYYLLLVLIFPFLPSSMIHAGLRLLSLSGGSVSPVKVMTPTIANDAGISSFIQDFSISVSRSRIFQLPAFLPYVWGLGIGIMSILNLFSDIKIRRIRQASLPLQNRRIRELFDCCLREMNIKKKISLYSSAYLSSPMAVGLVKPIIILPIHMLSEFTEEEIRFILLHELTHIKHRDLFLNRFLALMQTLYWYHPVVWIGLREMRKDQEVSCDLSVLSMLEENSYLDYGKTLIRFAETIVRRLSFASQIAGSEKEIRRRIRCIASYRKESRWKQLKSRFLLSVTSLVLLAFIPVMSVNASSGSFYSFYPEHMKQLDLGSCFYGYEGSFVLYGVNSHQYYIYNQKAGITRISPDSTYKIYSALCALEQGVITPGSSYIKWDGSVFPFEAWNQDQNLNTAMSRSVNWYFNALDKESGISALKNCIGRLEYGNQDLSGGIGSYWLESSLKISPVEQVKLLTRLCQGTLPFQPDHIKAVKDSLFISASQGVSLYGKTGTGNINGQDVNGWFIGFAQSRDETYVFSTNIQSDQSANGRTAAAITLDILENQNIYRQ</sequence>
<feature type="transmembrane region" description="Helical" evidence="2">
    <location>
        <begin position="6"/>
        <end position="30"/>
    </location>
</feature>
<evidence type="ECO:0000256" key="2">
    <source>
        <dbReference type="SAM" id="Phobius"/>
    </source>
</evidence>
<dbReference type="RefSeq" id="WP_170072198.1">
    <property type="nucleotide sequence ID" value="NZ_PTJA01000002.1"/>
</dbReference>
<dbReference type="PANTHER" id="PTHR34978:SF3">
    <property type="entry name" value="SLR0241 PROTEIN"/>
    <property type="match status" value="1"/>
</dbReference>
<feature type="domain" description="Penicillin-binding protein transpeptidase" evidence="3">
    <location>
        <begin position="382"/>
        <end position="585"/>
    </location>
</feature>
<reference evidence="5 6" key="1">
    <citation type="submission" date="2018-02" db="EMBL/GenBank/DDBJ databases">
        <title>Genomic Encyclopedia of Archaeal and Bacterial Type Strains, Phase II (KMG-II): from individual species to whole genera.</title>
        <authorList>
            <person name="Goeker M."/>
        </authorList>
    </citation>
    <scope>NUCLEOTIDE SEQUENCE [LARGE SCALE GENOMIC DNA]</scope>
    <source>
        <strain evidence="5 6">DSM 3808</strain>
    </source>
</reference>
<feature type="domain" description="Peptidase M56" evidence="4">
    <location>
        <begin position="9"/>
        <end position="304"/>
    </location>
</feature>
<evidence type="ECO:0000259" key="3">
    <source>
        <dbReference type="Pfam" id="PF00905"/>
    </source>
</evidence>
<dbReference type="Pfam" id="PF05569">
    <property type="entry name" value="Peptidase_M56"/>
    <property type="match status" value="1"/>
</dbReference>
<feature type="transmembrane region" description="Helical" evidence="2">
    <location>
        <begin position="169"/>
        <end position="192"/>
    </location>
</feature>
<dbReference type="SUPFAM" id="SSF56601">
    <property type="entry name" value="beta-lactamase/transpeptidase-like"/>
    <property type="match status" value="1"/>
</dbReference>
<accession>A0A2S6HWJ0</accession>
<dbReference type="EMBL" id="PTJA01000002">
    <property type="protein sequence ID" value="PPK82370.1"/>
    <property type="molecule type" value="Genomic_DNA"/>
</dbReference>
<proteinExistence type="inferred from homology"/>
<dbReference type="Pfam" id="PF00905">
    <property type="entry name" value="Transpeptidase"/>
    <property type="match status" value="1"/>
</dbReference>
<dbReference type="GO" id="GO:0008658">
    <property type="term" value="F:penicillin binding"/>
    <property type="evidence" value="ECO:0007669"/>
    <property type="project" value="InterPro"/>
</dbReference>
<dbReference type="InterPro" id="IPR008756">
    <property type="entry name" value="Peptidase_M56"/>
</dbReference>
<keyword evidence="6" id="KW-1185">Reference proteome</keyword>